<dbReference type="EMBL" id="GBXM01030890">
    <property type="protein sequence ID" value="JAH77687.1"/>
    <property type="molecule type" value="Transcribed_RNA"/>
</dbReference>
<sequence length="23" mass="2417">MGITASSNGPFTPRNIKALAITR</sequence>
<feature type="region of interest" description="Disordered" evidence="1">
    <location>
        <begin position="1"/>
        <end position="23"/>
    </location>
</feature>
<organism evidence="2">
    <name type="scientific">Anguilla anguilla</name>
    <name type="common">European freshwater eel</name>
    <name type="synonym">Muraena anguilla</name>
    <dbReference type="NCBI Taxonomy" id="7936"/>
    <lineage>
        <taxon>Eukaryota</taxon>
        <taxon>Metazoa</taxon>
        <taxon>Chordata</taxon>
        <taxon>Craniata</taxon>
        <taxon>Vertebrata</taxon>
        <taxon>Euteleostomi</taxon>
        <taxon>Actinopterygii</taxon>
        <taxon>Neopterygii</taxon>
        <taxon>Teleostei</taxon>
        <taxon>Anguilliformes</taxon>
        <taxon>Anguillidae</taxon>
        <taxon>Anguilla</taxon>
    </lineage>
</organism>
<evidence type="ECO:0000313" key="2">
    <source>
        <dbReference type="EMBL" id="JAH77687.1"/>
    </source>
</evidence>
<protein>
    <submittedName>
        <fullName evidence="2">Uncharacterized protein</fullName>
    </submittedName>
</protein>
<evidence type="ECO:0000256" key="1">
    <source>
        <dbReference type="SAM" id="MobiDB-lite"/>
    </source>
</evidence>
<proteinExistence type="predicted"/>
<reference evidence="2" key="2">
    <citation type="journal article" date="2015" name="Fish Shellfish Immunol.">
        <title>Early steps in the European eel (Anguilla anguilla)-Vibrio vulnificus interaction in the gills: Role of the RtxA13 toxin.</title>
        <authorList>
            <person name="Callol A."/>
            <person name="Pajuelo D."/>
            <person name="Ebbesson L."/>
            <person name="Teles M."/>
            <person name="MacKenzie S."/>
            <person name="Amaro C."/>
        </authorList>
    </citation>
    <scope>NUCLEOTIDE SEQUENCE</scope>
</reference>
<reference evidence="2" key="1">
    <citation type="submission" date="2014-11" db="EMBL/GenBank/DDBJ databases">
        <authorList>
            <person name="Amaro Gonzalez C."/>
        </authorList>
    </citation>
    <scope>NUCLEOTIDE SEQUENCE</scope>
</reference>
<name>A0A0E9VHX7_ANGAN</name>
<dbReference type="AlphaFoldDB" id="A0A0E9VHX7"/>
<accession>A0A0E9VHX7</accession>
<feature type="compositionally biased region" description="Polar residues" evidence="1">
    <location>
        <begin position="1"/>
        <end position="10"/>
    </location>
</feature>